<gene>
    <name evidence="2" type="ORF">C8D97_11083</name>
</gene>
<feature type="signal peptide" evidence="1">
    <location>
        <begin position="1"/>
        <end position="18"/>
    </location>
</feature>
<evidence type="ECO:0000256" key="1">
    <source>
        <dbReference type="SAM" id="SignalP"/>
    </source>
</evidence>
<sequence>MFRIFILCLLISITAACSEPVDYRFGFSAEESDRFYLVTAEFDDYMNVPAGIIGCCLASGSASASMFPEKYPRKGYFVWHDKPADIYYHATLNYPKNLKVIADDLPEFISVTGFQGKVSKKPKQIYILSSITSKNEVVSWISNRGIGGPYVKRNLIELDRAKGEPFVPEFIKERRRKKALQAKNQTDSESGK</sequence>
<accession>A0A316FG39</accession>
<reference evidence="2 3" key="1">
    <citation type="submission" date="2018-05" db="EMBL/GenBank/DDBJ databases">
        <title>Genomic Encyclopedia of Type Strains, Phase IV (KMG-IV): sequencing the most valuable type-strain genomes for metagenomic binning, comparative biology and taxonomic classification.</title>
        <authorList>
            <person name="Goeker M."/>
        </authorList>
    </citation>
    <scope>NUCLEOTIDE SEQUENCE [LARGE SCALE GENOMIC DNA]</scope>
    <source>
        <strain evidence="2 3">DSM 25350</strain>
    </source>
</reference>
<organism evidence="2 3">
    <name type="scientific">Pleionea mediterranea</name>
    <dbReference type="NCBI Taxonomy" id="523701"/>
    <lineage>
        <taxon>Bacteria</taxon>
        <taxon>Pseudomonadati</taxon>
        <taxon>Pseudomonadota</taxon>
        <taxon>Gammaproteobacteria</taxon>
        <taxon>Oceanospirillales</taxon>
        <taxon>Pleioneaceae</taxon>
        <taxon>Pleionea</taxon>
    </lineage>
</organism>
<dbReference type="PROSITE" id="PS51257">
    <property type="entry name" value="PROKAR_LIPOPROTEIN"/>
    <property type="match status" value="1"/>
</dbReference>
<protein>
    <recommendedName>
        <fullName evidence="4">DUF2931 family protein</fullName>
    </recommendedName>
</protein>
<keyword evidence="1" id="KW-0732">Signal</keyword>
<evidence type="ECO:0000313" key="3">
    <source>
        <dbReference type="Proteomes" id="UP000245790"/>
    </source>
</evidence>
<dbReference type="EMBL" id="QGGU01000010">
    <property type="protein sequence ID" value="PWK47868.1"/>
    <property type="molecule type" value="Genomic_DNA"/>
</dbReference>
<feature type="chain" id="PRO_5016359991" description="DUF2931 family protein" evidence="1">
    <location>
        <begin position="19"/>
        <end position="192"/>
    </location>
</feature>
<name>A0A316FG39_9GAMM</name>
<dbReference type="Proteomes" id="UP000245790">
    <property type="component" value="Unassembled WGS sequence"/>
</dbReference>
<proteinExistence type="predicted"/>
<comment type="caution">
    <text evidence="2">The sequence shown here is derived from an EMBL/GenBank/DDBJ whole genome shotgun (WGS) entry which is preliminary data.</text>
</comment>
<dbReference type="AlphaFoldDB" id="A0A316FG39"/>
<dbReference type="RefSeq" id="WP_109764406.1">
    <property type="nucleotide sequence ID" value="NZ_QGGU01000010.1"/>
</dbReference>
<keyword evidence="3" id="KW-1185">Reference proteome</keyword>
<evidence type="ECO:0000313" key="2">
    <source>
        <dbReference type="EMBL" id="PWK47868.1"/>
    </source>
</evidence>
<evidence type="ECO:0008006" key="4">
    <source>
        <dbReference type="Google" id="ProtNLM"/>
    </source>
</evidence>